<feature type="non-terminal residue" evidence="1">
    <location>
        <position position="32"/>
    </location>
</feature>
<proteinExistence type="predicted"/>
<sequence>MKKVLFFLVFWGVVDFTFAQGPNMFNSREEAE</sequence>
<accession>A0A0G0C6J5</accession>
<protein>
    <submittedName>
        <fullName evidence="1">Uncharacterized protein</fullName>
    </submittedName>
</protein>
<dbReference type="Proteomes" id="UP000034923">
    <property type="component" value="Unassembled WGS sequence"/>
</dbReference>
<name>A0A0G0C6J5_9BACT</name>
<comment type="caution">
    <text evidence="1">The sequence shown here is derived from an EMBL/GenBank/DDBJ whole genome shotgun (WGS) entry which is preliminary data.</text>
</comment>
<gene>
    <name evidence="1" type="ORF">UR70_C0019G0001</name>
</gene>
<organism evidence="1 2">
    <name type="scientific">Candidatus Nomurabacteria bacterium GW2011_GWB1_35_20</name>
    <dbReference type="NCBI Taxonomy" id="1618740"/>
    <lineage>
        <taxon>Bacteria</taxon>
        <taxon>Candidatus Nomuraibacteriota</taxon>
    </lineage>
</organism>
<dbReference type="EMBL" id="LBQE01000019">
    <property type="protein sequence ID" value="KKP71781.1"/>
    <property type="molecule type" value="Genomic_DNA"/>
</dbReference>
<reference evidence="1 2" key="1">
    <citation type="journal article" date="2015" name="Nature">
        <title>rRNA introns, odd ribosomes, and small enigmatic genomes across a large radiation of phyla.</title>
        <authorList>
            <person name="Brown C.T."/>
            <person name="Hug L.A."/>
            <person name="Thomas B.C."/>
            <person name="Sharon I."/>
            <person name="Castelle C.J."/>
            <person name="Singh A."/>
            <person name="Wilkins M.J."/>
            <person name="Williams K.H."/>
            <person name="Banfield J.F."/>
        </authorList>
    </citation>
    <scope>NUCLEOTIDE SEQUENCE [LARGE SCALE GENOMIC DNA]</scope>
</reference>
<evidence type="ECO:0000313" key="1">
    <source>
        <dbReference type="EMBL" id="KKP71781.1"/>
    </source>
</evidence>
<evidence type="ECO:0000313" key="2">
    <source>
        <dbReference type="Proteomes" id="UP000034923"/>
    </source>
</evidence>
<dbReference type="AlphaFoldDB" id="A0A0G0C6J5"/>